<feature type="short sequence motif" description="GXGXXG" evidence="2">
    <location>
        <begin position="59"/>
        <end position="64"/>
    </location>
</feature>
<evidence type="ECO:0000256" key="2">
    <source>
        <dbReference type="PROSITE-ProRule" id="PRU01161"/>
    </source>
</evidence>
<feature type="short sequence motif" description="GXSXG" evidence="2">
    <location>
        <begin position="88"/>
        <end position="92"/>
    </location>
</feature>
<name>A0A2L1JBV2_9PSED</name>
<dbReference type="GO" id="GO:0016787">
    <property type="term" value="F:hydrolase activity"/>
    <property type="evidence" value="ECO:0007669"/>
    <property type="project" value="UniProtKB-UniRule"/>
</dbReference>
<dbReference type="InterPro" id="IPR002641">
    <property type="entry name" value="PNPLA_dom"/>
</dbReference>
<proteinExistence type="predicted"/>
<feature type="short sequence motif" description="DGA/G" evidence="2">
    <location>
        <begin position="291"/>
        <end position="293"/>
    </location>
</feature>
<dbReference type="Pfam" id="PF20848">
    <property type="entry name" value="ExoU_mid_dom"/>
    <property type="match status" value="1"/>
</dbReference>
<evidence type="ECO:0000256" key="1">
    <source>
        <dbReference type="ARBA" id="ARBA00023098"/>
    </source>
</evidence>
<keyword evidence="2" id="KW-0442">Lipid degradation</keyword>
<dbReference type="PROSITE" id="PS51635">
    <property type="entry name" value="PNPLA"/>
    <property type="match status" value="1"/>
</dbReference>
<reference evidence="4 5" key="1">
    <citation type="submission" date="2017-12" db="EMBL/GenBank/DDBJ databases">
        <title>Genome sequence of Pseudomonas palleroniana MAB3.</title>
        <authorList>
            <person name="Nascimento F.X."/>
        </authorList>
    </citation>
    <scope>NUCLEOTIDE SEQUENCE [LARGE SCALE GENOMIC DNA]</scope>
    <source>
        <strain evidence="4 5">MAB3</strain>
    </source>
</reference>
<dbReference type="PANTHER" id="PTHR46394:SF1">
    <property type="entry name" value="PNPLA DOMAIN-CONTAINING PROTEIN"/>
    <property type="match status" value="1"/>
</dbReference>
<dbReference type="AlphaFoldDB" id="A0A2L1JBV2"/>
<feature type="active site" description="Proton acceptor" evidence="2">
    <location>
        <position position="291"/>
    </location>
</feature>
<dbReference type="InterPro" id="IPR049155">
    <property type="entry name" value="ExoU_mid_dom"/>
</dbReference>
<gene>
    <name evidence="4" type="ORF">CYL20_15645</name>
</gene>
<feature type="active site" description="Nucleophile" evidence="2">
    <location>
        <position position="90"/>
    </location>
</feature>
<evidence type="ECO:0000313" key="5">
    <source>
        <dbReference type="Proteomes" id="UP000237830"/>
    </source>
</evidence>
<keyword evidence="2" id="KW-0378">Hydrolase</keyword>
<dbReference type="PANTHER" id="PTHR46394">
    <property type="entry name" value="ANNEXIN"/>
    <property type="match status" value="1"/>
</dbReference>
<dbReference type="RefSeq" id="WP_104994907.1">
    <property type="nucleotide sequence ID" value="NZ_CP025494.1"/>
</dbReference>
<feature type="domain" description="PNPLA" evidence="3">
    <location>
        <begin position="55"/>
        <end position="304"/>
    </location>
</feature>
<dbReference type="Proteomes" id="UP000237830">
    <property type="component" value="Chromosome"/>
</dbReference>
<dbReference type="InterPro" id="IPR052580">
    <property type="entry name" value="Lipid_Hydrolase"/>
</dbReference>
<evidence type="ECO:0000259" key="3">
    <source>
        <dbReference type="PROSITE" id="PS51635"/>
    </source>
</evidence>
<dbReference type="Pfam" id="PF20983">
    <property type="entry name" value="ExoU_C"/>
    <property type="match status" value="1"/>
</dbReference>
<dbReference type="EMBL" id="CP025494">
    <property type="protein sequence ID" value="AVE05916.1"/>
    <property type="molecule type" value="Genomic_DNA"/>
</dbReference>
<dbReference type="GO" id="GO:0016042">
    <property type="term" value="P:lipid catabolic process"/>
    <property type="evidence" value="ECO:0007669"/>
    <property type="project" value="UniProtKB-UniRule"/>
</dbReference>
<organism evidence="4 5">
    <name type="scientific">Pseudomonas palleroniana</name>
    <dbReference type="NCBI Taxonomy" id="191390"/>
    <lineage>
        <taxon>Bacteria</taxon>
        <taxon>Pseudomonadati</taxon>
        <taxon>Pseudomonadota</taxon>
        <taxon>Gammaproteobacteria</taxon>
        <taxon>Pseudomonadales</taxon>
        <taxon>Pseudomonadaceae</taxon>
        <taxon>Pseudomonas</taxon>
    </lineage>
</organism>
<dbReference type="Gene3D" id="3.40.1090.10">
    <property type="entry name" value="Cytosolic phospholipase A2 catalytic domain"/>
    <property type="match status" value="2"/>
</dbReference>
<accession>A0A2L1JBV2</accession>
<dbReference type="InterPro" id="IPR016035">
    <property type="entry name" value="Acyl_Trfase/lysoPLipase"/>
</dbReference>
<keyword evidence="1 2" id="KW-0443">Lipid metabolism</keyword>
<evidence type="ECO:0000313" key="4">
    <source>
        <dbReference type="EMBL" id="AVE05916.1"/>
    </source>
</evidence>
<dbReference type="Gene3D" id="1.20.1050.100">
    <property type="match status" value="1"/>
</dbReference>
<dbReference type="SUPFAM" id="SSF52151">
    <property type="entry name" value="FabD/lysophospholipase-like"/>
    <property type="match status" value="1"/>
</dbReference>
<sequence>MKVSTSPVQSSFPQALEQAVKTPLLKEVGPRKLSLHRYSDGRVKVVLSPPAVSHLVLSGGGAKGIAFPGVLQALEQANKLPGVKVISGSSAGAISATLIASGMGAQAFGELSNSIDLPSLLNSQDPVTAWLQTISSELGKLAGRLPGAAGNISQLLLTLLPRLQTEASPLEEMIRNESRKSILAHIAAMPGAKPPAEVMKIAARLRAGGAPTFRDLEVLSRHIPAIKSLNITGTGMFDGRPQLVVFNASLTPDMDIARAARISGALPGLFKSPEEQGHAFQAQAQITAFQDGGLLANTPAPGVIGGAVAQGPLNRPESLVVEFESAAAGPKKSGGFFSHLVDRFTGTPHAAAGAYQEQQLKAYRDQTVTLPLKTNKGDFRGLLNGTVNFTMTPEQKQELQARSRQAVAGHLDQRAQAREVHEFPSLESAVLAMDDELLAGVQTELQKDPAAAQVLMFRRHAQQALHALDSAISEANQAGGALKVTPKVAAALRNLDALARKPEHIEWLAQRLSAPGQRNFQQLLQVAAKQASPLSKVMSSAVAEMKRRDIAVKAENFTREVIYPSMRRPGQSKANLELLQRSARDLADATTPAEFNRVLDGIIEHYGARNKPWSKPVRSTTVEMAKAWRIPV</sequence>
<dbReference type="Pfam" id="PF01734">
    <property type="entry name" value="Patatin"/>
    <property type="match status" value="1"/>
</dbReference>
<protein>
    <submittedName>
        <fullName evidence="4">Type III secretion system effector protein exou</fullName>
    </submittedName>
</protein>
<dbReference type="InterPro" id="IPR049154">
    <property type="entry name" value="ExoU_C"/>
</dbReference>